<dbReference type="PANTHER" id="PTHR35849">
    <property type="entry name" value="BLR2341 PROTEIN"/>
    <property type="match status" value="1"/>
</dbReference>
<dbReference type="RefSeq" id="WP_027591787.1">
    <property type="nucleotide sequence ID" value="NZ_FMUP01000008.1"/>
</dbReference>
<evidence type="ECO:0000313" key="3">
    <source>
        <dbReference type="Proteomes" id="UP000030980"/>
    </source>
</evidence>
<dbReference type="AlphaFoldDB" id="A0A0B3BZJ4"/>
<protein>
    <recommendedName>
        <fullName evidence="1">STAS domain-containing protein</fullName>
    </recommendedName>
</protein>
<organism evidence="2 3">
    <name type="scientific">Pseudomonas flexibilis</name>
    <dbReference type="NCBI Taxonomy" id="706570"/>
    <lineage>
        <taxon>Bacteria</taxon>
        <taxon>Pseudomonadati</taxon>
        <taxon>Pseudomonadota</taxon>
        <taxon>Gammaproteobacteria</taxon>
        <taxon>Pseudomonadales</taxon>
        <taxon>Pseudomonadaceae</taxon>
        <taxon>Pseudomonas</taxon>
    </lineage>
</organism>
<evidence type="ECO:0000259" key="1">
    <source>
        <dbReference type="PROSITE" id="PS50801"/>
    </source>
</evidence>
<dbReference type="EMBL" id="JTAK01000001">
    <property type="protein sequence ID" value="KHO66094.1"/>
    <property type="molecule type" value="Genomic_DNA"/>
</dbReference>
<dbReference type="InterPro" id="IPR052746">
    <property type="entry name" value="MlaB_ABC_Transporter"/>
</dbReference>
<dbReference type="Proteomes" id="UP000030980">
    <property type="component" value="Unassembled WGS sequence"/>
</dbReference>
<gene>
    <name evidence="2" type="ORF">PT85_00415</name>
</gene>
<dbReference type="Gene3D" id="3.30.750.24">
    <property type="entry name" value="STAS domain"/>
    <property type="match status" value="1"/>
</dbReference>
<dbReference type="InterPro" id="IPR036513">
    <property type="entry name" value="STAS_dom_sf"/>
</dbReference>
<dbReference type="STRING" id="706570.PT85_00415"/>
<accession>A0A0B3BZJ4</accession>
<name>A0A0B3BZJ4_9PSED</name>
<evidence type="ECO:0000313" key="2">
    <source>
        <dbReference type="EMBL" id="KHO66094.1"/>
    </source>
</evidence>
<feature type="domain" description="STAS" evidence="1">
    <location>
        <begin position="1"/>
        <end position="89"/>
    </location>
</feature>
<dbReference type="PANTHER" id="PTHR35849:SF2">
    <property type="entry name" value="BLR2341 PROTEIN"/>
    <property type="match status" value="1"/>
</dbReference>
<dbReference type="Pfam" id="PF13466">
    <property type="entry name" value="STAS_2"/>
    <property type="match status" value="1"/>
</dbReference>
<comment type="caution">
    <text evidence="2">The sequence shown here is derived from an EMBL/GenBank/DDBJ whole genome shotgun (WGS) entry which is preliminary data.</text>
</comment>
<sequence length="89" mass="9839">MTPSDPNAVLQLGGAFTIERAAELKGLLLQQIMAERPECLGLRGITELDTAGLQLLLAIKRCWPRLRLVEPSPAVCQVVDLLRLEDFIE</sequence>
<keyword evidence="3" id="KW-1185">Reference proteome</keyword>
<dbReference type="SUPFAM" id="SSF52091">
    <property type="entry name" value="SpoIIaa-like"/>
    <property type="match status" value="1"/>
</dbReference>
<dbReference type="InterPro" id="IPR002645">
    <property type="entry name" value="STAS_dom"/>
</dbReference>
<reference evidence="2 3" key="1">
    <citation type="submission" date="2014-11" db="EMBL/GenBank/DDBJ databases">
        <title>Genome sequence of Pseudomonas tuomuerensis JCM 14085.</title>
        <authorList>
            <person name="Shin S.-K."/>
            <person name="Yi H."/>
        </authorList>
    </citation>
    <scope>NUCLEOTIDE SEQUENCE [LARGE SCALE GENOMIC DNA]</scope>
    <source>
        <strain evidence="2 3">JCM 14085</strain>
    </source>
</reference>
<proteinExistence type="predicted"/>
<dbReference type="InterPro" id="IPR058548">
    <property type="entry name" value="MlaB-like_STAS"/>
</dbReference>
<dbReference type="OrthoDB" id="5816515at2"/>
<dbReference type="PROSITE" id="PS50801">
    <property type="entry name" value="STAS"/>
    <property type="match status" value="1"/>
</dbReference>